<keyword evidence="1" id="KW-0175">Coiled coil</keyword>
<proteinExistence type="predicted"/>
<name>A0A218MLX1_9VIRU</name>
<reference evidence="2" key="2">
    <citation type="journal article" date="2017" name="Nat. Commun.">
        <title>Single-virus genomics reveals hidden cosmopolitan and abundant viruses.</title>
        <authorList>
            <person name="Martinez-Hernandez F."/>
            <person name="Fornas O."/>
            <person name="Lluesma Gomez M."/>
            <person name="Bolduc B."/>
            <person name="de la Cruz Pena M.J."/>
            <person name="Martinez J.M."/>
            <person name="Anton J."/>
            <person name="Gasol J.M."/>
            <person name="Rosselli R."/>
            <person name="Rodriguez-Valera F."/>
            <person name="Sullivan M.B."/>
            <person name="Acinas S.G."/>
            <person name="Martinez-Garcia M."/>
        </authorList>
    </citation>
    <scope>NUCLEOTIDE SEQUENCE</scope>
</reference>
<dbReference type="InterPro" id="IPR056909">
    <property type="entry name" value="SU10_portal"/>
</dbReference>
<protein>
    <submittedName>
        <fullName evidence="2">Putative portal protein</fullName>
    </submittedName>
</protein>
<dbReference type="EMBL" id="KY052826">
    <property type="protein sequence ID" value="ASF00292.1"/>
    <property type="molecule type" value="Genomic_DNA"/>
</dbReference>
<evidence type="ECO:0000313" key="2">
    <source>
        <dbReference type="EMBL" id="ASF00292.1"/>
    </source>
</evidence>
<evidence type="ECO:0000256" key="1">
    <source>
        <dbReference type="SAM" id="Coils"/>
    </source>
</evidence>
<accession>A0A218MLX1</accession>
<sequence>MAKMTNDELASKLSNEIESATGNFNTELSEQREQSMKYYLGEPFGNEIEGRSEIVTTDVRDTIEYIMPSLMRIFTTHNNVAEFEPEGPEDVQMAQQATDYVNYVFNRQNNGFKVLYDVFKDALISKTGIVKHYWEEKTEVSTENYTNLTEIEYQSILANDDMEVIEHTETVVQKAVTDDFGNLISPKVVEHDVKVKKTKDNGQVRVVSVPPEEFLVSRRSTSIEDASFVCHRVKKTVSDLILEGYDPAVVEDLPTYTTNNAEYDEERIARFSFDDDSIPADEGEGPSRKVWLEECYIHLDYDGDGIAELRKITKGGNIILDNEEIDSVPFSTICPLPIPHKFHGMSIADTVQDIQLIKSTIMRNLLDNMYLTNNARYAVLAGQVELDDLLSSKPGGIVRMRAPGAVTALPTPQIQPYAFQMVQYLDGIREERSGVSKMSQGLNPDVLTSHVTSGAISAATESAMQRVELIARIFAETGIKDLFRNIYSLIQRYENRQKMAYLNGKFVPIDVSKWKEKLNCTVNVGVGSGNQNSKMQTMSGIMTILQTVVQNGGMGSLVTPQNLYNAISEFIAQSGYKNSDMFISNPQMMPPQPPPEPTLDEKVAAQKAQVELQKLQLQAQELEIDTQLKAQELKLKQEEAAIDLAIKQQELQIKKSQLELNEAELALEATQGRPVGIGPR</sequence>
<reference evidence="2" key="1">
    <citation type="submission" date="2016-10" db="EMBL/GenBank/DDBJ databases">
        <authorList>
            <person name="Varghese N."/>
        </authorList>
    </citation>
    <scope>NUCLEOTIDE SEQUENCE</scope>
</reference>
<feature type="coiled-coil region" evidence="1">
    <location>
        <begin position="603"/>
        <end position="673"/>
    </location>
</feature>
<organism evidence="2">
    <name type="scientific">uncultured virus</name>
    <dbReference type="NCBI Taxonomy" id="340016"/>
    <lineage>
        <taxon>Viruses</taxon>
        <taxon>environmental samples</taxon>
    </lineage>
</organism>
<dbReference type="Pfam" id="PF23899">
    <property type="entry name" value="SU10_portal"/>
    <property type="match status" value="1"/>
</dbReference>